<evidence type="ECO:0000256" key="6">
    <source>
        <dbReference type="ARBA" id="ARBA00022692"/>
    </source>
</evidence>
<evidence type="ECO:0000256" key="4">
    <source>
        <dbReference type="ARBA" id="ARBA00022475"/>
    </source>
</evidence>
<keyword evidence="6 11" id="KW-0812">Transmembrane</keyword>
<dbReference type="AlphaFoldDB" id="A0A1E5G382"/>
<evidence type="ECO:0000256" key="10">
    <source>
        <dbReference type="PIRNR" id="PIRNR003097"/>
    </source>
</evidence>
<protein>
    <recommendedName>
        <fullName evidence="3 10">Cell division protein FtsX</fullName>
    </recommendedName>
</protein>
<evidence type="ECO:0000256" key="8">
    <source>
        <dbReference type="ARBA" id="ARBA00023136"/>
    </source>
</evidence>
<evidence type="ECO:0000256" key="11">
    <source>
        <dbReference type="SAM" id="Phobius"/>
    </source>
</evidence>
<comment type="function">
    <text evidence="10">Part of the ABC transporter FtsEX involved in asymmetric cellular division facilitating the initiation of sporulation.</text>
</comment>
<feature type="transmembrane region" description="Helical" evidence="11">
    <location>
        <begin position="169"/>
        <end position="191"/>
    </location>
</feature>
<dbReference type="InterPro" id="IPR058204">
    <property type="entry name" value="FtsX_firmicutes-type"/>
</dbReference>
<dbReference type="Gene3D" id="3.30.70.3040">
    <property type="match status" value="1"/>
</dbReference>
<dbReference type="InterPro" id="IPR004513">
    <property type="entry name" value="FtsX"/>
</dbReference>
<dbReference type="NCBIfam" id="NF038347">
    <property type="entry name" value="FtsX_Gpos"/>
    <property type="match status" value="1"/>
</dbReference>
<evidence type="ECO:0000259" key="12">
    <source>
        <dbReference type="Pfam" id="PF02687"/>
    </source>
</evidence>
<comment type="similarity">
    <text evidence="2 10">Belongs to the ABC-4 integral membrane protein family. FtsX subfamily.</text>
</comment>
<feature type="domain" description="ABC3 transporter permease C-terminal" evidence="12">
    <location>
        <begin position="173"/>
        <end position="293"/>
    </location>
</feature>
<feature type="transmembrane region" description="Helical" evidence="11">
    <location>
        <begin position="21"/>
        <end position="46"/>
    </location>
</feature>
<feature type="domain" description="FtsX extracellular" evidence="13">
    <location>
        <begin position="59"/>
        <end position="149"/>
    </location>
</feature>
<keyword evidence="15" id="KW-1185">Reference proteome</keyword>
<dbReference type="InterPro" id="IPR003838">
    <property type="entry name" value="ABC3_permease_C"/>
</dbReference>
<dbReference type="Pfam" id="PF18075">
    <property type="entry name" value="FtsX_ECD"/>
    <property type="match status" value="1"/>
</dbReference>
<comment type="caution">
    <text evidence="14">The sequence shown here is derived from an EMBL/GenBank/DDBJ whole genome shotgun (WGS) entry which is preliminary data.</text>
</comment>
<feature type="transmembrane region" description="Helical" evidence="11">
    <location>
        <begin position="265"/>
        <end position="288"/>
    </location>
</feature>
<dbReference type="Proteomes" id="UP000094296">
    <property type="component" value="Unassembled WGS sequence"/>
</dbReference>
<evidence type="ECO:0000256" key="2">
    <source>
        <dbReference type="ARBA" id="ARBA00007379"/>
    </source>
</evidence>
<gene>
    <name evidence="14" type="ORF">BHF68_05485</name>
</gene>
<accession>A0A1E5G382</accession>
<evidence type="ECO:0000256" key="5">
    <source>
        <dbReference type="ARBA" id="ARBA00022618"/>
    </source>
</evidence>
<dbReference type="PIRSF" id="PIRSF003097">
    <property type="entry name" value="FtsX"/>
    <property type="match status" value="1"/>
</dbReference>
<keyword evidence="9 10" id="KW-0131">Cell cycle</keyword>
<dbReference type="PANTHER" id="PTHR47755">
    <property type="entry name" value="CELL DIVISION PROTEIN FTSX"/>
    <property type="match status" value="1"/>
</dbReference>
<dbReference type="EMBL" id="MIJE01000022">
    <property type="protein sequence ID" value="OEF97052.1"/>
    <property type="molecule type" value="Genomic_DNA"/>
</dbReference>
<organism evidence="14 15">
    <name type="scientific">Desulfuribacillus alkaliarsenatis</name>
    <dbReference type="NCBI Taxonomy" id="766136"/>
    <lineage>
        <taxon>Bacteria</taxon>
        <taxon>Bacillati</taxon>
        <taxon>Bacillota</taxon>
        <taxon>Desulfuribacillia</taxon>
        <taxon>Desulfuribacillales</taxon>
        <taxon>Desulfuribacillaceae</taxon>
        <taxon>Desulfuribacillus</taxon>
    </lineage>
</organism>
<dbReference type="Pfam" id="PF02687">
    <property type="entry name" value="FtsX"/>
    <property type="match status" value="1"/>
</dbReference>
<evidence type="ECO:0000256" key="9">
    <source>
        <dbReference type="ARBA" id="ARBA00023306"/>
    </source>
</evidence>
<evidence type="ECO:0000313" key="14">
    <source>
        <dbReference type="EMBL" id="OEF97052.1"/>
    </source>
</evidence>
<evidence type="ECO:0000259" key="13">
    <source>
        <dbReference type="Pfam" id="PF18075"/>
    </source>
</evidence>
<keyword evidence="4 10" id="KW-1003">Cell membrane</keyword>
<dbReference type="GO" id="GO:0005886">
    <property type="term" value="C:plasma membrane"/>
    <property type="evidence" value="ECO:0007669"/>
    <property type="project" value="UniProtKB-SubCell"/>
</dbReference>
<keyword evidence="8 10" id="KW-0472">Membrane</keyword>
<dbReference type="STRING" id="766136.BHF68_05485"/>
<comment type="subcellular location">
    <subcellularLocation>
        <location evidence="1">Cell membrane</location>
        <topology evidence="1">Multi-pass membrane protein</topology>
    </subcellularLocation>
</comment>
<feature type="transmembrane region" description="Helical" evidence="11">
    <location>
        <begin position="212"/>
        <end position="240"/>
    </location>
</feature>
<evidence type="ECO:0000256" key="1">
    <source>
        <dbReference type="ARBA" id="ARBA00004651"/>
    </source>
</evidence>
<dbReference type="GO" id="GO:0051301">
    <property type="term" value="P:cell division"/>
    <property type="evidence" value="ECO:0007669"/>
    <property type="project" value="UniProtKB-KW"/>
</dbReference>
<sequence length="294" mass="32017">MNINAFKYCLRQSFISLRRNIWLATVTAGIIAISLVILGGFLLLAVNADQVLRDIETNVEVAVFLEDGTSPSSIEALLSNHHLVHSFVFVSKAEGLEEFGHKMGDRVLLAGMDGENNPLPDMFRVKVISADEVATLAADARLFPGVEMVDYGEELVGQLLQATNWLKNLLIGISSMLALAAIFLIVTTIRLSVMARQDEVGIMKYLGASNGFIRFPFLLEGMVMGWTGTLVAIAVLGAAYSRFTASLQQDAMIVFIQPVTDIERLLPIFVGLLLLGTLMGGLGSLISVRKFLRV</sequence>
<evidence type="ECO:0000256" key="7">
    <source>
        <dbReference type="ARBA" id="ARBA00022989"/>
    </source>
</evidence>
<dbReference type="RefSeq" id="WP_069643098.1">
    <property type="nucleotide sequence ID" value="NZ_MIJE01000022.1"/>
</dbReference>
<name>A0A1E5G382_9FIRM</name>
<evidence type="ECO:0000256" key="3">
    <source>
        <dbReference type="ARBA" id="ARBA00021907"/>
    </source>
</evidence>
<dbReference type="PANTHER" id="PTHR47755:SF1">
    <property type="entry name" value="CELL DIVISION PROTEIN FTSX"/>
    <property type="match status" value="1"/>
</dbReference>
<dbReference type="OrthoDB" id="9812531at2"/>
<proteinExistence type="inferred from homology"/>
<keyword evidence="5 10" id="KW-0132">Cell division</keyword>
<dbReference type="InterPro" id="IPR040690">
    <property type="entry name" value="FtsX_ECD"/>
</dbReference>
<reference evidence="14 15" key="1">
    <citation type="submission" date="2016-09" db="EMBL/GenBank/DDBJ databases">
        <title>Draft genome sequence for the type strain of Desulfuribacillus alkaliarsenatis AHT28, an obligately anaerobic, sulfidogenic bacterium isolated from Russian soda lake sediments.</title>
        <authorList>
            <person name="Abin C.A."/>
            <person name="Hollibaugh J.T."/>
        </authorList>
    </citation>
    <scope>NUCLEOTIDE SEQUENCE [LARGE SCALE GENOMIC DNA]</scope>
    <source>
        <strain evidence="14 15">AHT28</strain>
    </source>
</reference>
<evidence type="ECO:0000313" key="15">
    <source>
        <dbReference type="Proteomes" id="UP000094296"/>
    </source>
</evidence>
<keyword evidence="7 11" id="KW-1133">Transmembrane helix</keyword>